<name>A0A7V2AYA6_RHOMR</name>
<dbReference type="InterPro" id="IPR037066">
    <property type="entry name" value="Plug_dom_sf"/>
</dbReference>
<dbReference type="Gene3D" id="2.60.40.1120">
    <property type="entry name" value="Carboxypeptidase-like, regulatory domain"/>
    <property type="match status" value="1"/>
</dbReference>
<keyword evidence="3 8" id="KW-1134">Transmembrane beta strand</keyword>
<evidence type="ECO:0000256" key="3">
    <source>
        <dbReference type="ARBA" id="ARBA00022452"/>
    </source>
</evidence>
<dbReference type="PROSITE" id="PS52016">
    <property type="entry name" value="TONB_DEPENDENT_REC_3"/>
    <property type="match status" value="1"/>
</dbReference>
<evidence type="ECO:0000259" key="12">
    <source>
        <dbReference type="Pfam" id="PF07715"/>
    </source>
</evidence>
<dbReference type="Gene3D" id="2.40.170.20">
    <property type="entry name" value="TonB-dependent receptor, beta-barrel domain"/>
    <property type="match status" value="1"/>
</dbReference>
<dbReference type="InterPro" id="IPR036942">
    <property type="entry name" value="Beta-barrel_TonB_sf"/>
</dbReference>
<gene>
    <name evidence="13" type="ORF">ENO59_00070</name>
</gene>
<dbReference type="PANTHER" id="PTHR32552">
    <property type="entry name" value="FERRICHROME IRON RECEPTOR-RELATED"/>
    <property type="match status" value="1"/>
</dbReference>
<evidence type="ECO:0000256" key="4">
    <source>
        <dbReference type="ARBA" id="ARBA00022692"/>
    </source>
</evidence>
<proteinExistence type="inferred from homology"/>
<evidence type="ECO:0000256" key="1">
    <source>
        <dbReference type="ARBA" id="ARBA00004571"/>
    </source>
</evidence>
<feature type="domain" description="TonB-dependent receptor-like beta-barrel" evidence="11">
    <location>
        <begin position="312"/>
        <end position="860"/>
    </location>
</feature>
<evidence type="ECO:0000256" key="7">
    <source>
        <dbReference type="ARBA" id="ARBA00023237"/>
    </source>
</evidence>
<dbReference type="PANTHER" id="PTHR32552:SF82">
    <property type="entry name" value="FCUA PROTEIN"/>
    <property type="match status" value="1"/>
</dbReference>
<reference evidence="13" key="1">
    <citation type="journal article" date="2020" name="mSystems">
        <title>Genome- and Community-Level Interaction Insights into Carbon Utilization and Element Cycling Functions of Hydrothermarchaeota in Hydrothermal Sediment.</title>
        <authorList>
            <person name="Zhou Z."/>
            <person name="Liu Y."/>
            <person name="Xu W."/>
            <person name="Pan J."/>
            <person name="Luo Z.H."/>
            <person name="Li M."/>
        </authorList>
    </citation>
    <scope>NUCLEOTIDE SEQUENCE [LARGE SCALE GENOMIC DNA]</scope>
    <source>
        <strain evidence="13">SpSt-143</strain>
    </source>
</reference>
<evidence type="ECO:0000256" key="8">
    <source>
        <dbReference type="PROSITE-ProRule" id="PRU01360"/>
    </source>
</evidence>
<evidence type="ECO:0000256" key="6">
    <source>
        <dbReference type="ARBA" id="ARBA00023136"/>
    </source>
</evidence>
<dbReference type="InterPro" id="IPR008969">
    <property type="entry name" value="CarboxyPept-like_regulatory"/>
</dbReference>
<comment type="subcellular location">
    <subcellularLocation>
        <location evidence="1 8">Cell outer membrane</location>
        <topology evidence="1 8">Multi-pass membrane protein</topology>
    </subcellularLocation>
</comment>
<keyword evidence="7 8" id="KW-0998">Cell outer membrane</keyword>
<evidence type="ECO:0000313" key="13">
    <source>
        <dbReference type="EMBL" id="HER94906.1"/>
    </source>
</evidence>
<dbReference type="InterPro" id="IPR000531">
    <property type="entry name" value="Beta-barrel_TonB"/>
</dbReference>
<evidence type="ECO:0000256" key="2">
    <source>
        <dbReference type="ARBA" id="ARBA00022448"/>
    </source>
</evidence>
<dbReference type="Pfam" id="PF07715">
    <property type="entry name" value="Plug"/>
    <property type="match status" value="1"/>
</dbReference>
<dbReference type="AlphaFoldDB" id="A0A7V2AYA6"/>
<keyword evidence="5 9" id="KW-0798">TonB box</keyword>
<keyword evidence="13" id="KW-0675">Receptor</keyword>
<sequence>MKHVLLSLALLAGSAWVAVAQPSAVLSGRITDAATGDPLPGANVLLFRAGETTAFRGAATDINGVYRLENLPGGAYQLVVRFVGYEDAQRSLTLSAGTATTIDIALMPTELGLNPVVVTASRRQEKALESPASISVIDARALEQTATHATAATLRYTPGVDVSQSSLNRFQVSLRGFNTVFVAKTYTLVDYRQATTPSLAINEFSSMPIAPIDLARIEVVRGPNSALYGAGVEQGVIHFITKDPLTYPGTTVMLGGGERSILQGALRHAGIVNNRLGYKVVGYYSRGEDWHMNPNDPHDRQMLDAIHPQWGGRDYETWQGYVYSTLQYRWGPQTILTASGGYASIKQMVLANTGENAVDNFANYYAQLRLQAGDFFGQVFYTLNDAGNTHFVRTPVRVVEDSYLMAAQAQYSFGLLEDRQSFIVGADYRRTVPRTGGTIHGRFEGRDETNEIGAYVQSETRLVEPLDVVLAGRLDYDDVIEKLQFSPRVALVFKPSPTHSFRTTYNRAFTTPPGVNLFLDLFIEDRGPFGIRGVGAVDGWTFPTQPQTSSFIPGIRAWPGVGIPLGVAYQAVTAGLAAQGVFPGSFIAFLQSKASQIQGFSNGLMVSPAGQVLTSLENVPAAKQTITNAYELGYKGLFADQLLVTIDVYYTQKKNFISELQPFTPLVVAPGVASDLATAVAQAFTDEELAPYGLNRQTLAGIYQQAASRLASNPVGLIEPTENFDPNRKPELLLSYVNFGNVDYYGADVALQWTPNPRWAAFANFSWISDNFFDDEELGEPGTGREIAMNAPRYKAGGGAEYRDPSGFSISLSGRYVDGFEVRSGIFTGTIDSYFLLDLGLGYDLRRLIPGLRIDVLAQNVLNNRHREYIGAPKMGRLVTTRLTYSVR</sequence>
<organism evidence="13">
    <name type="scientific">Rhodothermus marinus</name>
    <name type="common">Rhodothermus obamensis</name>
    <dbReference type="NCBI Taxonomy" id="29549"/>
    <lineage>
        <taxon>Bacteria</taxon>
        <taxon>Pseudomonadati</taxon>
        <taxon>Rhodothermota</taxon>
        <taxon>Rhodothermia</taxon>
        <taxon>Rhodothermales</taxon>
        <taxon>Rhodothermaceae</taxon>
        <taxon>Rhodothermus</taxon>
    </lineage>
</organism>
<dbReference type="SUPFAM" id="SSF49464">
    <property type="entry name" value="Carboxypeptidase regulatory domain-like"/>
    <property type="match status" value="1"/>
</dbReference>
<evidence type="ECO:0000256" key="5">
    <source>
        <dbReference type="ARBA" id="ARBA00023077"/>
    </source>
</evidence>
<feature type="domain" description="TonB-dependent receptor plug" evidence="12">
    <location>
        <begin position="128"/>
        <end position="235"/>
    </location>
</feature>
<dbReference type="EMBL" id="DSGB01000001">
    <property type="protein sequence ID" value="HER94906.1"/>
    <property type="molecule type" value="Genomic_DNA"/>
</dbReference>
<dbReference type="Pfam" id="PF00593">
    <property type="entry name" value="TonB_dep_Rec_b-barrel"/>
    <property type="match status" value="1"/>
</dbReference>
<keyword evidence="4 8" id="KW-0812">Transmembrane</keyword>
<evidence type="ECO:0000256" key="10">
    <source>
        <dbReference type="SAM" id="SignalP"/>
    </source>
</evidence>
<feature type="signal peptide" evidence="10">
    <location>
        <begin position="1"/>
        <end position="20"/>
    </location>
</feature>
<dbReference type="GO" id="GO:0006826">
    <property type="term" value="P:iron ion transport"/>
    <property type="evidence" value="ECO:0007669"/>
    <property type="project" value="UniProtKB-KW"/>
</dbReference>
<dbReference type="GO" id="GO:0009279">
    <property type="term" value="C:cell outer membrane"/>
    <property type="evidence" value="ECO:0007669"/>
    <property type="project" value="UniProtKB-SubCell"/>
</dbReference>
<keyword evidence="6 8" id="KW-0472">Membrane</keyword>
<evidence type="ECO:0000256" key="9">
    <source>
        <dbReference type="RuleBase" id="RU003357"/>
    </source>
</evidence>
<protein>
    <submittedName>
        <fullName evidence="13">TonB-dependent receptor</fullName>
    </submittedName>
</protein>
<comment type="similarity">
    <text evidence="8 9">Belongs to the TonB-dependent receptor family.</text>
</comment>
<dbReference type="Pfam" id="PF13620">
    <property type="entry name" value="CarboxypepD_reg"/>
    <property type="match status" value="1"/>
</dbReference>
<dbReference type="SUPFAM" id="SSF56935">
    <property type="entry name" value="Porins"/>
    <property type="match status" value="1"/>
</dbReference>
<dbReference type="InterPro" id="IPR039426">
    <property type="entry name" value="TonB-dep_rcpt-like"/>
</dbReference>
<dbReference type="Gene3D" id="2.170.130.10">
    <property type="entry name" value="TonB-dependent receptor, plug domain"/>
    <property type="match status" value="1"/>
</dbReference>
<keyword evidence="10" id="KW-0732">Signal</keyword>
<dbReference type="InterPro" id="IPR012910">
    <property type="entry name" value="Plug_dom"/>
</dbReference>
<accession>A0A7V2AYA6</accession>
<evidence type="ECO:0000259" key="11">
    <source>
        <dbReference type="Pfam" id="PF00593"/>
    </source>
</evidence>
<feature type="chain" id="PRO_5031131829" evidence="10">
    <location>
        <begin position="21"/>
        <end position="888"/>
    </location>
</feature>
<keyword evidence="2 8" id="KW-0813">Transport</keyword>
<comment type="caution">
    <text evidence="13">The sequence shown here is derived from an EMBL/GenBank/DDBJ whole genome shotgun (WGS) entry which is preliminary data.</text>
</comment>